<name>A0A0E9TDI9_ANGAN</name>
<protein>
    <submittedName>
        <fullName evidence="1">Uncharacterized protein</fullName>
    </submittedName>
</protein>
<evidence type="ECO:0000313" key="1">
    <source>
        <dbReference type="EMBL" id="JAH51681.1"/>
    </source>
</evidence>
<proteinExistence type="predicted"/>
<sequence>MRVCKSVCLSLWSEKQGVMVLFQCASAYVTVSLCKCV</sequence>
<accession>A0A0E9TDI9</accession>
<reference evidence="1" key="1">
    <citation type="submission" date="2014-11" db="EMBL/GenBank/DDBJ databases">
        <authorList>
            <person name="Amaro Gonzalez C."/>
        </authorList>
    </citation>
    <scope>NUCLEOTIDE SEQUENCE</scope>
</reference>
<dbReference type="EMBL" id="GBXM01056896">
    <property type="protein sequence ID" value="JAH51681.1"/>
    <property type="molecule type" value="Transcribed_RNA"/>
</dbReference>
<reference evidence="1" key="2">
    <citation type="journal article" date="2015" name="Fish Shellfish Immunol.">
        <title>Early steps in the European eel (Anguilla anguilla)-Vibrio vulnificus interaction in the gills: Role of the RtxA13 toxin.</title>
        <authorList>
            <person name="Callol A."/>
            <person name="Pajuelo D."/>
            <person name="Ebbesson L."/>
            <person name="Teles M."/>
            <person name="MacKenzie S."/>
            <person name="Amaro C."/>
        </authorList>
    </citation>
    <scope>NUCLEOTIDE SEQUENCE</scope>
</reference>
<dbReference type="AlphaFoldDB" id="A0A0E9TDI9"/>
<organism evidence="1">
    <name type="scientific">Anguilla anguilla</name>
    <name type="common">European freshwater eel</name>
    <name type="synonym">Muraena anguilla</name>
    <dbReference type="NCBI Taxonomy" id="7936"/>
    <lineage>
        <taxon>Eukaryota</taxon>
        <taxon>Metazoa</taxon>
        <taxon>Chordata</taxon>
        <taxon>Craniata</taxon>
        <taxon>Vertebrata</taxon>
        <taxon>Euteleostomi</taxon>
        <taxon>Actinopterygii</taxon>
        <taxon>Neopterygii</taxon>
        <taxon>Teleostei</taxon>
        <taxon>Anguilliformes</taxon>
        <taxon>Anguillidae</taxon>
        <taxon>Anguilla</taxon>
    </lineage>
</organism>